<name>A0A654M4Y1_9ARCH</name>
<protein>
    <submittedName>
        <fullName evidence="1">Uncharacterized protein</fullName>
    </submittedName>
</protein>
<reference evidence="2" key="1">
    <citation type="submission" date="2015-10" db="EMBL/GenBank/DDBJ databases">
        <title>Niche specialization of a soil ammonia-oxidizing archaeon, Candidatus Nitrosocosmicus oleophilus.</title>
        <authorList>
            <person name="Jung M.-Y."/>
            <person name="Rhee S.-K."/>
        </authorList>
    </citation>
    <scope>NUCLEOTIDE SEQUENCE [LARGE SCALE GENOMIC DNA]</scope>
    <source>
        <strain evidence="2">MY3</strain>
    </source>
</reference>
<dbReference type="Proteomes" id="UP000058925">
    <property type="component" value="Chromosome"/>
</dbReference>
<dbReference type="KEGG" id="taa:NMY3_03426"/>
<accession>A0A654M4Y1</accession>
<dbReference type="AlphaFoldDB" id="A0A654M4Y1"/>
<sequence length="68" mass="7587">MCGALKILISRIRINPSGLSLYPFFSSRAVIFEQISLYGLGRSLQFTLVLYQILPIDKCTMADGISFV</sequence>
<proteinExistence type="predicted"/>
<evidence type="ECO:0000313" key="1">
    <source>
        <dbReference type="EMBL" id="ALI37609.1"/>
    </source>
</evidence>
<gene>
    <name evidence="1" type="ORF">NMY3_03426</name>
</gene>
<keyword evidence="2" id="KW-1185">Reference proteome</keyword>
<evidence type="ECO:0000313" key="2">
    <source>
        <dbReference type="Proteomes" id="UP000058925"/>
    </source>
</evidence>
<dbReference type="EMBL" id="CP012850">
    <property type="protein sequence ID" value="ALI37609.1"/>
    <property type="molecule type" value="Genomic_DNA"/>
</dbReference>
<organism evidence="1 2">
    <name type="scientific">Candidatus Nitrosocosmicus oleophilus</name>
    <dbReference type="NCBI Taxonomy" id="1353260"/>
    <lineage>
        <taxon>Archaea</taxon>
        <taxon>Nitrososphaerota</taxon>
        <taxon>Nitrososphaeria</taxon>
        <taxon>Nitrososphaerales</taxon>
        <taxon>Nitrososphaeraceae</taxon>
        <taxon>Candidatus Nitrosocosmicus</taxon>
    </lineage>
</organism>